<dbReference type="InterPro" id="IPR013783">
    <property type="entry name" value="Ig-like_fold"/>
</dbReference>
<evidence type="ECO:0000259" key="1">
    <source>
        <dbReference type="Pfam" id="PF16403"/>
    </source>
</evidence>
<dbReference type="Gene3D" id="2.60.40.10">
    <property type="entry name" value="Immunoglobulins"/>
    <property type="match status" value="1"/>
</dbReference>
<evidence type="ECO:0000313" key="2">
    <source>
        <dbReference type="EMBL" id="AYD49184.1"/>
    </source>
</evidence>
<dbReference type="KEGG" id="ark:D6B99_17075"/>
<name>A0A386HUV2_9BACT</name>
<reference evidence="2 3" key="1">
    <citation type="submission" date="2018-09" db="EMBL/GenBank/DDBJ databases">
        <title>Arachidicoccus sp. nov., a bacterium isolated from soil.</title>
        <authorList>
            <person name="Weon H.-Y."/>
            <person name="Kwon S.-W."/>
            <person name="Lee S.A."/>
        </authorList>
    </citation>
    <scope>NUCLEOTIDE SEQUENCE [LARGE SCALE GENOMIC DNA]</scope>
    <source>
        <strain evidence="2 3">KIS59-12</strain>
    </source>
</reference>
<gene>
    <name evidence="2" type="ORF">D6B99_17075</name>
</gene>
<dbReference type="AlphaFoldDB" id="A0A386HUV2"/>
<dbReference type="InterPro" id="IPR032179">
    <property type="entry name" value="Cry22Aa_Ig-like"/>
</dbReference>
<dbReference type="EMBL" id="CP032489">
    <property type="protein sequence ID" value="AYD49184.1"/>
    <property type="molecule type" value="Genomic_DNA"/>
</dbReference>
<keyword evidence="3" id="KW-1185">Reference proteome</keyword>
<protein>
    <submittedName>
        <fullName evidence="2">DUF5011 domain-containing protein</fullName>
    </submittedName>
</protein>
<dbReference type="Proteomes" id="UP000266118">
    <property type="component" value="Chromosome"/>
</dbReference>
<feature type="domain" description="Pesticidal crystal protein Cry22Aa Ig-like" evidence="1">
    <location>
        <begin position="55"/>
        <end position="123"/>
    </location>
</feature>
<organism evidence="2 3">
    <name type="scientific">Arachidicoccus soli</name>
    <dbReference type="NCBI Taxonomy" id="2341117"/>
    <lineage>
        <taxon>Bacteria</taxon>
        <taxon>Pseudomonadati</taxon>
        <taxon>Bacteroidota</taxon>
        <taxon>Chitinophagia</taxon>
        <taxon>Chitinophagales</taxon>
        <taxon>Chitinophagaceae</taxon>
        <taxon>Arachidicoccus</taxon>
    </lineage>
</organism>
<dbReference type="PROSITE" id="PS51257">
    <property type="entry name" value="PROKAR_LIPOPROTEIN"/>
    <property type="match status" value="1"/>
</dbReference>
<dbReference type="OrthoDB" id="1423116at2"/>
<sequence length="228" mass="24076">MGKLNNNLNNLNMRNFKKISFIFLIAIGLFSSCTKSIINTADQVGISKVTYYATITLKGNQYESIVKGNPYSDEGATATAGGNSLNVIVSGTVNTNAVGLYTISYSAKNKDGFSATSNRVVAVLPSAEQSGIDISGSYYYVSTGANNSTITKLAPGFYSTSNCWSSATTIGCLFICIDGTNIIMPNQSTPFGQLFGTGTLSGTGALTYIVSIPSQGINNSSRKWHKAN</sequence>
<accession>A0A386HUV2</accession>
<dbReference type="Pfam" id="PF16403">
    <property type="entry name" value="Bact_surface_Ig-like"/>
    <property type="match status" value="1"/>
</dbReference>
<evidence type="ECO:0000313" key="3">
    <source>
        <dbReference type="Proteomes" id="UP000266118"/>
    </source>
</evidence>
<proteinExistence type="predicted"/>